<dbReference type="CTD" id="36345067"/>
<dbReference type="GO" id="GO:0032051">
    <property type="term" value="F:clathrin light chain binding"/>
    <property type="evidence" value="ECO:0007669"/>
    <property type="project" value="TreeGrafter"/>
</dbReference>
<feature type="domain" description="ENTH" evidence="6">
    <location>
        <begin position="11"/>
        <end position="139"/>
    </location>
</feature>
<accession>W6U5E8</accession>
<dbReference type="GeneID" id="36345067"/>
<organism evidence="8 9">
    <name type="scientific">Echinococcus granulosus</name>
    <name type="common">Hydatid tapeworm</name>
    <dbReference type="NCBI Taxonomy" id="6210"/>
    <lineage>
        <taxon>Eukaryota</taxon>
        <taxon>Metazoa</taxon>
        <taxon>Spiralia</taxon>
        <taxon>Lophotrochozoa</taxon>
        <taxon>Platyhelminthes</taxon>
        <taxon>Cestoda</taxon>
        <taxon>Eucestoda</taxon>
        <taxon>Cyclophyllidea</taxon>
        <taxon>Taeniidae</taxon>
        <taxon>Echinococcus</taxon>
        <taxon>Echinococcus granulosus group</taxon>
    </lineage>
</organism>
<evidence type="ECO:0000259" key="6">
    <source>
        <dbReference type="PROSITE" id="PS50942"/>
    </source>
</evidence>
<dbReference type="OrthoDB" id="8178130at2759"/>
<dbReference type="PROSITE" id="PS50942">
    <property type="entry name" value="ENTH"/>
    <property type="match status" value="1"/>
</dbReference>
<evidence type="ECO:0000256" key="3">
    <source>
        <dbReference type="ARBA" id="ARBA00022490"/>
    </source>
</evidence>
<evidence type="ECO:0000256" key="2">
    <source>
        <dbReference type="ARBA" id="ARBA00010135"/>
    </source>
</evidence>
<dbReference type="EMBL" id="APAU02000144">
    <property type="protein sequence ID" value="EUB55786.1"/>
    <property type="molecule type" value="Genomic_DNA"/>
</dbReference>
<dbReference type="Pfam" id="PF01608">
    <property type="entry name" value="I_LWEQ"/>
    <property type="match status" value="1"/>
</dbReference>
<dbReference type="FunFam" id="1.20.1410.10:FF:000006">
    <property type="entry name" value="Huntingtin interacting protein"/>
    <property type="match status" value="1"/>
</dbReference>
<dbReference type="InterPro" id="IPR008942">
    <property type="entry name" value="ENTH_VHS"/>
</dbReference>
<dbReference type="InterPro" id="IPR030224">
    <property type="entry name" value="Sla2_fam"/>
</dbReference>
<evidence type="ECO:0000256" key="5">
    <source>
        <dbReference type="SAM" id="Coils"/>
    </source>
</evidence>
<dbReference type="PROSITE" id="PS50945">
    <property type="entry name" value="I_LWEQ"/>
    <property type="match status" value="1"/>
</dbReference>
<keyword evidence="9" id="KW-1185">Reference proteome</keyword>
<evidence type="ECO:0000256" key="1">
    <source>
        <dbReference type="ARBA" id="ARBA00004496"/>
    </source>
</evidence>
<dbReference type="SUPFAM" id="SSF109885">
    <property type="entry name" value="I/LWEQ domain"/>
    <property type="match status" value="1"/>
</dbReference>
<dbReference type="GO" id="GO:0030864">
    <property type="term" value="C:cortical actin cytoskeleton"/>
    <property type="evidence" value="ECO:0007669"/>
    <property type="project" value="TreeGrafter"/>
</dbReference>
<dbReference type="RefSeq" id="XP_024346982.1">
    <property type="nucleotide sequence ID" value="XM_024498601.1"/>
</dbReference>
<protein>
    <submittedName>
        <fullName evidence="8">Huntingtin-interacting protein</fullName>
    </submittedName>
</protein>
<comment type="similarity">
    <text evidence="2">Belongs to the SLA2 family.</text>
</comment>
<dbReference type="PANTHER" id="PTHR10407:SF15">
    <property type="entry name" value="HUNTINGTIN INTERACTING PROTEIN 1"/>
    <property type="match status" value="1"/>
</dbReference>
<dbReference type="InterPro" id="IPR002558">
    <property type="entry name" value="ILWEQ_dom"/>
</dbReference>
<evidence type="ECO:0000313" key="8">
    <source>
        <dbReference type="EMBL" id="EUB55786.1"/>
    </source>
</evidence>
<evidence type="ECO:0000256" key="4">
    <source>
        <dbReference type="ARBA" id="ARBA00023203"/>
    </source>
</evidence>
<feature type="coiled-coil region" evidence="5">
    <location>
        <begin position="341"/>
        <end position="393"/>
    </location>
</feature>
<dbReference type="GO" id="GO:0035615">
    <property type="term" value="F:clathrin adaptor activity"/>
    <property type="evidence" value="ECO:0007669"/>
    <property type="project" value="TreeGrafter"/>
</dbReference>
<dbReference type="GO" id="GO:0043325">
    <property type="term" value="F:phosphatidylinositol-3,4-bisphosphate binding"/>
    <property type="evidence" value="ECO:0007669"/>
    <property type="project" value="TreeGrafter"/>
</dbReference>
<evidence type="ECO:0000259" key="7">
    <source>
        <dbReference type="PROSITE" id="PS50945"/>
    </source>
</evidence>
<comment type="subcellular location">
    <subcellularLocation>
        <location evidence="1">Cytoplasm</location>
    </subcellularLocation>
</comment>
<dbReference type="SUPFAM" id="SSF48464">
    <property type="entry name" value="ENTH/VHS domain"/>
    <property type="match status" value="1"/>
</dbReference>
<feature type="domain" description="I/LWEQ" evidence="7">
    <location>
        <begin position="659"/>
        <end position="901"/>
    </location>
</feature>
<keyword evidence="3" id="KW-0963">Cytoplasm</keyword>
<dbReference type="Gene3D" id="1.20.1410.10">
    <property type="entry name" value="I/LWEQ domain"/>
    <property type="match status" value="1"/>
</dbReference>
<evidence type="ECO:0000313" key="9">
    <source>
        <dbReference type="Proteomes" id="UP000019149"/>
    </source>
</evidence>
<dbReference type="KEGG" id="egl:EGR_09352"/>
<comment type="caution">
    <text evidence="8">The sequence shown here is derived from an EMBL/GenBank/DDBJ whole genome shotgun (WGS) entry which is preliminary data.</text>
</comment>
<keyword evidence="5" id="KW-0175">Coiled coil</keyword>
<dbReference type="PANTHER" id="PTHR10407">
    <property type="entry name" value="HUNTINGTIN INTERACTING PROTEIN 1"/>
    <property type="match status" value="1"/>
</dbReference>
<proteinExistence type="inferred from homology"/>
<dbReference type="CDD" id="cd17006">
    <property type="entry name" value="ANTH_N_HIP1_like"/>
    <property type="match status" value="1"/>
</dbReference>
<dbReference type="Proteomes" id="UP000019149">
    <property type="component" value="Unassembled WGS sequence"/>
</dbReference>
<dbReference type="GO" id="GO:0080025">
    <property type="term" value="F:phosphatidylinositol-3,5-bisphosphate binding"/>
    <property type="evidence" value="ECO:0007669"/>
    <property type="project" value="TreeGrafter"/>
</dbReference>
<dbReference type="SMART" id="SM00307">
    <property type="entry name" value="ILWEQ"/>
    <property type="match status" value="1"/>
</dbReference>
<dbReference type="STRING" id="6210.W6U5E8"/>
<dbReference type="OMA" id="VCQLFQY"/>
<feature type="coiled-coil region" evidence="5">
    <location>
        <begin position="449"/>
        <end position="483"/>
    </location>
</feature>
<dbReference type="InterPro" id="IPR013809">
    <property type="entry name" value="ENTH"/>
</dbReference>
<dbReference type="GO" id="GO:0030136">
    <property type="term" value="C:clathrin-coated vesicle"/>
    <property type="evidence" value="ECO:0007669"/>
    <property type="project" value="TreeGrafter"/>
</dbReference>
<dbReference type="Pfam" id="PF07651">
    <property type="entry name" value="ANTH"/>
    <property type="match status" value="1"/>
</dbReference>
<gene>
    <name evidence="8" type="ORF">EGR_09352</name>
</gene>
<dbReference type="AlphaFoldDB" id="W6U5E8"/>
<dbReference type="InterPro" id="IPR011417">
    <property type="entry name" value="ANTH_dom"/>
</dbReference>
<sequence>MVSRSSTVSFGKDAYSKALVAHMQKAINPQEVPPKPKHVRAIILGTHQHRTSNFLYSATCELQVLTIQVACWKYLIVVHKVLRNGYREAIRYAPRKIATFEEIKRTWTAFPGQYSTMIGQLCCVIIKKFGFHRTYPNIPGDFEISQQAIMSSIGRSPDNLISFALAVMDYLEVILNFQAVVFTEVESSPSTTSISSNCRLAALTQCVRDSAALYDMALKAIIKLHSLMPAESLELLRTRFSRLYHMLERFFARANSYAYIRDFLKIPLLPSSPPDFLDSVSRVQSIEVVEKLDEEGTGQLVDLSASESLADANEGWRTGDNDAIVGGSVQSRSSSSVTSPQREHMLEIEFLRSEIQRMEIEKASTQEQLLDRIRLLEDEIKALVQVKARQDEQLTMLVDQVKNQMAAAAASEEKFMKISGAYGKLRAEHVSTLKEVEASCQNGVDAKRLAALELERVSWEEKLRALEGQLAESRLTLQIAENRKPDFSSQLKSACQVAEQEMRDLLLKTACLKAKQDASAIESLMEGPEFVQCRSCADVVNTFANSATSKVIHLKGIISDTDVKNSTTLPLDVAHLSSYLNATLLHAKSIANSAADIVRSDELLALCKRCHNDSLDIYSHLASTDFEAWRNLVVLGHVESLLTALARIQVLTEEMRPHIKDVNEEDVASVLEQEMQRTTELIARAEARFKELLEQSKTSMTGIQLEVNSKILDSCTKLMSAISILVARACDLQIEIVNEGRGTATVKEFYKRHNRWTEGLFSAAKSVGAGANLLVETADAIVTNKGGKLERLIVAALEISGSTTQLVVASRVKASNGSRCLSSLESAAKAVSSITGEVVAGVQNASVIKEQTQNMDFAKLSYTQAHKIEVDRQVRILELEAQLAAGRQRLAEIRRFNYSNAAEFEQSGRDKFLNNYDLFVTRPLPISTSERRYFNND</sequence>
<dbReference type="GO" id="GO:0048268">
    <property type="term" value="P:clathrin coat assembly"/>
    <property type="evidence" value="ECO:0007669"/>
    <property type="project" value="TreeGrafter"/>
</dbReference>
<name>W6U5E8_ECHGR</name>
<reference evidence="8 9" key="1">
    <citation type="journal article" date="2013" name="Nat. Genet.">
        <title>The genome of the hydatid tapeworm Echinococcus granulosus.</title>
        <authorList>
            <person name="Zheng H."/>
            <person name="Zhang W."/>
            <person name="Zhang L."/>
            <person name="Zhang Z."/>
            <person name="Li J."/>
            <person name="Lu G."/>
            <person name="Zhu Y."/>
            <person name="Wang Y."/>
            <person name="Huang Y."/>
            <person name="Liu J."/>
            <person name="Kang H."/>
            <person name="Chen J."/>
            <person name="Wang L."/>
            <person name="Chen A."/>
            <person name="Yu S."/>
            <person name="Gao Z."/>
            <person name="Jin L."/>
            <person name="Gu W."/>
            <person name="Wang Z."/>
            <person name="Zhao L."/>
            <person name="Shi B."/>
            <person name="Wen H."/>
            <person name="Lin R."/>
            <person name="Jones M.K."/>
            <person name="Brejova B."/>
            <person name="Vinar T."/>
            <person name="Zhao G."/>
            <person name="McManus D.P."/>
            <person name="Chen Z."/>
            <person name="Zhou Y."/>
            <person name="Wang S."/>
        </authorList>
    </citation>
    <scope>NUCLEOTIDE SEQUENCE [LARGE SCALE GENOMIC DNA]</scope>
</reference>
<keyword evidence="4" id="KW-0009">Actin-binding</keyword>
<dbReference type="GO" id="GO:0006897">
    <property type="term" value="P:endocytosis"/>
    <property type="evidence" value="ECO:0007669"/>
    <property type="project" value="InterPro"/>
</dbReference>
<dbReference type="GO" id="GO:0051015">
    <property type="term" value="F:actin filament binding"/>
    <property type="evidence" value="ECO:0007669"/>
    <property type="project" value="TreeGrafter"/>
</dbReference>
<dbReference type="SMART" id="SM00273">
    <property type="entry name" value="ENTH"/>
    <property type="match status" value="1"/>
</dbReference>
<dbReference type="Gene3D" id="1.25.40.90">
    <property type="match status" value="1"/>
</dbReference>
<dbReference type="GO" id="GO:0007015">
    <property type="term" value="P:actin filament organization"/>
    <property type="evidence" value="ECO:0007669"/>
    <property type="project" value="TreeGrafter"/>
</dbReference>
<dbReference type="InterPro" id="IPR035964">
    <property type="entry name" value="I/LWEQ_dom_sf"/>
</dbReference>
<feature type="coiled-coil region" evidence="5">
    <location>
        <begin position="668"/>
        <end position="695"/>
    </location>
</feature>